<accession>A0A5C6RG43</accession>
<dbReference type="RefSeq" id="WP_147169415.1">
    <property type="nucleotide sequence ID" value="NZ_VOOR01000070.1"/>
</dbReference>
<evidence type="ECO:0000313" key="2">
    <source>
        <dbReference type="EMBL" id="TXB60651.1"/>
    </source>
</evidence>
<gene>
    <name evidence="2" type="ORF">FRY97_20095</name>
</gene>
<feature type="domain" description="NADPH-dependent FMN reductase-like" evidence="1">
    <location>
        <begin position="8"/>
        <end position="125"/>
    </location>
</feature>
<evidence type="ECO:0000313" key="3">
    <source>
        <dbReference type="Proteomes" id="UP000321580"/>
    </source>
</evidence>
<dbReference type="EMBL" id="VOOR01000070">
    <property type="protein sequence ID" value="TXB60651.1"/>
    <property type="molecule type" value="Genomic_DNA"/>
</dbReference>
<dbReference type="OrthoDB" id="9805976at2"/>
<dbReference type="InterPro" id="IPR005025">
    <property type="entry name" value="FMN_Rdtase-like_dom"/>
</dbReference>
<reference evidence="2 3" key="1">
    <citation type="submission" date="2019-08" db="EMBL/GenBank/DDBJ databases">
        <title>Genome of Phaeodactylibacter luteus.</title>
        <authorList>
            <person name="Bowman J.P."/>
        </authorList>
    </citation>
    <scope>NUCLEOTIDE SEQUENCE [LARGE SCALE GENOMIC DNA]</scope>
    <source>
        <strain evidence="2 3">KCTC 42180</strain>
    </source>
</reference>
<dbReference type="Gene3D" id="3.40.50.360">
    <property type="match status" value="1"/>
</dbReference>
<sequence>MNRAAKGIIILGSARNDGNAARLAADLAALSACPVVDLSNYHIGFYDYAHSYSANDDFRPLMEMLIGGYEHWLMATPVYWYAMSAPMKVFFDRLTDLLTIEKGLGRQLRGKALSVATVSNGDHLGDAFWLPFSSTAQYLGMSFKGGLHTEPGATSSITLSRFLQQTGFPLQLGRR</sequence>
<organism evidence="2 3">
    <name type="scientific">Phaeodactylibacter luteus</name>
    <dbReference type="NCBI Taxonomy" id="1564516"/>
    <lineage>
        <taxon>Bacteria</taxon>
        <taxon>Pseudomonadati</taxon>
        <taxon>Bacteroidota</taxon>
        <taxon>Saprospiria</taxon>
        <taxon>Saprospirales</taxon>
        <taxon>Haliscomenobacteraceae</taxon>
        <taxon>Phaeodactylibacter</taxon>
    </lineage>
</organism>
<dbReference type="InterPro" id="IPR029039">
    <property type="entry name" value="Flavoprotein-like_sf"/>
</dbReference>
<dbReference type="GO" id="GO:0016491">
    <property type="term" value="F:oxidoreductase activity"/>
    <property type="evidence" value="ECO:0007669"/>
    <property type="project" value="InterPro"/>
</dbReference>
<dbReference type="AlphaFoldDB" id="A0A5C6RG43"/>
<protein>
    <submittedName>
        <fullName evidence="2">NAD(P)H-dependent oxidoreductase</fullName>
    </submittedName>
</protein>
<name>A0A5C6RG43_9BACT</name>
<evidence type="ECO:0000259" key="1">
    <source>
        <dbReference type="Pfam" id="PF03358"/>
    </source>
</evidence>
<comment type="caution">
    <text evidence="2">The sequence shown here is derived from an EMBL/GenBank/DDBJ whole genome shotgun (WGS) entry which is preliminary data.</text>
</comment>
<dbReference type="SUPFAM" id="SSF52218">
    <property type="entry name" value="Flavoproteins"/>
    <property type="match status" value="1"/>
</dbReference>
<keyword evidence="3" id="KW-1185">Reference proteome</keyword>
<proteinExistence type="predicted"/>
<dbReference type="Proteomes" id="UP000321580">
    <property type="component" value="Unassembled WGS sequence"/>
</dbReference>
<dbReference type="Pfam" id="PF03358">
    <property type="entry name" value="FMN_red"/>
    <property type="match status" value="1"/>
</dbReference>